<dbReference type="OrthoDB" id="10250458at2759"/>
<dbReference type="GO" id="GO:0000774">
    <property type="term" value="F:adenyl-nucleotide exchange factor activity"/>
    <property type="evidence" value="ECO:0007669"/>
    <property type="project" value="TreeGrafter"/>
</dbReference>
<evidence type="ECO:0000256" key="1">
    <source>
        <dbReference type="ARBA" id="ARBA00022737"/>
    </source>
</evidence>
<evidence type="ECO:0000259" key="2">
    <source>
        <dbReference type="Pfam" id="PF08609"/>
    </source>
</evidence>
<dbReference type="InterPro" id="IPR050693">
    <property type="entry name" value="Hsp70_NEF-Inhibitors"/>
</dbReference>
<dbReference type="PANTHER" id="PTHR19316">
    <property type="entry name" value="PROTEIN FOLDING REGULATOR"/>
    <property type="match status" value="1"/>
</dbReference>
<dbReference type="PANTHER" id="PTHR19316:SF18">
    <property type="entry name" value="HSP70-BINDING PROTEIN 1"/>
    <property type="match status" value="1"/>
</dbReference>
<gene>
    <name evidence="3" type="ORF">NAV_LOCUS4690</name>
</gene>
<name>A0A498SDG3_ACAVI</name>
<dbReference type="InterPro" id="IPR016024">
    <property type="entry name" value="ARM-type_fold"/>
</dbReference>
<evidence type="ECO:0000313" key="4">
    <source>
        <dbReference type="Proteomes" id="UP000276991"/>
    </source>
</evidence>
<proteinExistence type="predicted"/>
<dbReference type="SUPFAM" id="SSF48371">
    <property type="entry name" value="ARM repeat"/>
    <property type="match status" value="1"/>
</dbReference>
<keyword evidence="4" id="KW-1185">Reference proteome</keyword>
<dbReference type="STRING" id="6277.A0A498SDG3"/>
<dbReference type="InterPro" id="IPR013918">
    <property type="entry name" value="Nucleotide_exch_fac_Fes1"/>
</dbReference>
<feature type="domain" description="Nucleotide exchange factor Fes1" evidence="2">
    <location>
        <begin position="30"/>
        <end position="97"/>
    </location>
</feature>
<evidence type="ECO:0000313" key="3">
    <source>
        <dbReference type="EMBL" id="VBB29899.1"/>
    </source>
</evidence>
<protein>
    <recommendedName>
        <fullName evidence="2">Nucleotide exchange factor Fes1 domain-containing protein</fullName>
    </recommendedName>
</protein>
<dbReference type="GO" id="GO:0005783">
    <property type="term" value="C:endoplasmic reticulum"/>
    <property type="evidence" value="ECO:0007669"/>
    <property type="project" value="TreeGrafter"/>
</dbReference>
<dbReference type="EMBL" id="UPTC01000731">
    <property type="protein sequence ID" value="VBB29899.1"/>
    <property type="molecule type" value="Genomic_DNA"/>
</dbReference>
<accession>A0A498SDG3</accession>
<dbReference type="AlphaFoldDB" id="A0A498SDG3"/>
<keyword evidence="1" id="KW-0677">Repeat</keyword>
<dbReference type="Gene3D" id="1.25.10.10">
    <property type="entry name" value="Leucine-rich Repeat Variant"/>
    <property type="match status" value="1"/>
</dbReference>
<dbReference type="Proteomes" id="UP000276991">
    <property type="component" value="Unassembled WGS sequence"/>
</dbReference>
<dbReference type="Pfam" id="PF08609">
    <property type="entry name" value="Fes1"/>
    <property type="match status" value="1"/>
</dbReference>
<dbReference type="InterPro" id="IPR011989">
    <property type="entry name" value="ARM-like"/>
</dbReference>
<organism evidence="3 4">
    <name type="scientific">Acanthocheilonema viteae</name>
    <name type="common">Filarial nematode worm</name>
    <name type="synonym">Dipetalonema viteae</name>
    <dbReference type="NCBI Taxonomy" id="6277"/>
    <lineage>
        <taxon>Eukaryota</taxon>
        <taxon>Metazoa</taxon>
        <taxon>Ecdysozoa</taxon>
        <taxon>Nematoda</taxon>
        <taxon>Chromadorea</taxon>
        <taxon>Rhabditida</taxon>
        <taxon>Spirurina</taxon>
        <taxon>Spiruromorpha</taxon>
        <taxon>Filarioidea</taxon>
        <taxon>Onchocercidae</taxon>
        <taxon>Acanthocheilonema</taxon>
    </lineage>
</organism>
<sequence length="338" mass="38498">MSEQNITSPQCWSKLLCLAQSANDGSGGRANQLMSKQDQKFVENAMAEAMSCSDPVRHMKKNIEQLKLITKTNDVDSVTQIVDNLEELVCDIDCAADFCKLGGLVEVIRLLKSDYDSVRCEIARLIPLLAQNNPYVQNIVLETDLLPYLLNVLEEINASEELLVKTLSSLSSLVRGHTETFSQFYQLRGLEKIENVFQKAIDMHRFKLANKVVLITTSIAISLGSDVKQYNILPILFRTTLQLTPDSVGCSYFLDYLMNNIVDKEVDNNDLKSDEFKLNFMEFDNQSKQHFCDFLKRQLNYEEQFPHEGSPGRLKSILLDEDIRNFKFEEGLKTSNNL</sequence>
<reference evidence="3 4" key="1">
    <citation type="submission" date="2018-08" db="EMBL/GenBank/DDBJ databases">
        <authorList>
            <person name="Laetsch R D."/>
            <person name="Stevens L."/>
            <person name="Kumar S."/>
            <person name="Blaxter L. M."/>
        </authorList>
    </citation>
    <scope>NUCLEOTIDE SEQUENCE [LARGE SCALE GENOMIC DNA]</scope>
</reference>